<feature type="region of interest" description="Disordered" evidence="4">
    <location>
        <begin position="878"/>
        <end position="903"/>
    </location>
</feature>
<keyword evidence="3" id="KW-0106">Calcium</keyword>
<evidence type="ECO:0000256" key="1">
    <source>
        <dbReference type="ARBA" id="ARBA00022723"/>
    </source>
</evidence>
<feature type="domain" description="EF-hand" evidence="5">
    <location>
        <begin position="280"/>
        <end position="315"/>
    </location>
</feature>
<dbReference type="OrthoDB" id="444540at2759"/>
<dbReference type="PANTHER" id="PTHR34524:SF6">
    <property type="entry name" value="CALCYPHOSINE LIKE"/>
    <property type="match status" value="1"/>
</dbReference>
<evidence type="ECO:0000313" key="6">
    <source>
        <dbReference type="EMBL" id="ETV66529.1"/>
    </source>
</evidence>
<evidence type="ECO:0000256" key="2">
    <source>
        <dbReference type="ARBA" id="ARBA00022737"/>
    </source>
</evidence>
<feature type="compositionally biased region" description="Basic and acidic residues" evidence="4">
    <location>
        <begin position="878"/>
        <end position="887"/>
    </location>
</feature>
<dbReference type="SUPFAM" id="SSF47473">
    <property type="entry name" value="EF-hand"/>
    <property type="match status" value="2"/>
</dbReference>
<dbReference type="CDD" id="cd00051">
    <property type="entry name" value="EFh"/>
    <property type="match status" value="2"/>
</dbReference>
<feature type="compositionally biased region" description="Polar residues" evidence="4">
    <location>
        <begin position="169"/>
        <end position="208"/>
    </location>
</feature>
<dbReference type="InterPro" id="IPR051581">
    <property type="entry name" value="Ca-bind"/>
</dbReference>
<dbReference type="GO" id="GO:0005509">
    <property type="term" value="F:calcium ion binding"/>
    <property type="evidence" value="ECO:0007669"/>
    <property type="project" value="InterPro"/>
</dbReference>
<feature type="domain" description="EF-hand" evidence="5">
    <location>
        <begin position="603"/>
        <end position="638"/>
    </location>
</feature>
<dbReference type="InterPro" id="IPR018247">
    <property type="entry name" value="EF_Hand_1_Ca_BS"/>
</dbReference>
<keyword evidence="2" id="KW-0677">Repeat</keyword>
<feature type="domain" description="EF-hand" evidence="5">
    <location>
        <begin position="352"/>
        <end position="387"/>
    </location>
</feature>
<dbReference type="Pfam" id="PF13833">
    <property type="entry name" value="EF-hand_8"/>
    <property type="match status" value="2"/>
</dbReference>
<dbReference type="PANTHER" id="PTHR34524">
    <property type="entry name" value="CALCYPHOSIN"/>
    <property type="match status" value="1"/>
</dbReference>
<feature type="region of interest" description="Disordered" evidence="4">
    <location>
        <begin position="780"/>
        <end position="827"/>
    </location>
</feature>
<dbReference type="InterPro" id="IPR011992">
    <property type="entry name" value="EF-hand-dom_pair"/>
</dbReference>
<reference evidence="6" key="1">
    <citation type="submission" date="2013-12" db="EMBL/GenBank/DDBJ databases">
        <title>The Genome Sequence of Aphanomyces astaci APO3.</title>
        <authorList>
            <consortium name="The Broad Institute Genomics Platform"/>
            <person name="Russ C."/>
            <person name="Tyler B."/>
            <person name="van West P."/>
            <person name="Dieguez-Uribeondo J."/>
            <person name="Young S.K."/>
            <person name="Zeng Q."/>
            <person name="Gargeya S."/>
            <person name="Fitzgerald M."/>
            <person name="Abouelleil A."/>
            <person name="Alvarado L."/>
            <person name="Chapman S.B."/>
            <person name="Gainer-Dewar J."/>
            <person name="Goldberg J."/>
            <person name="Griggs A."/>
            <person name="Gujja S."/>
            <person name="Hansen M."/>
            <person name="Howarth C."/>
            <person name="Imamovic A."/>
            <person name="Ireland A."/>
            <person name="Larimer J."/>
            <person name="McCowan C."/>
            <person name="Murphy C."/>
            <person name="Pearson M."/>
            <person name="Poon T.W."/>
            <person name="Priest M."/>
            <person name="Roberts A."/>
            <person name="Saif S."/>
            <person name="Shea T."/>
            <person name="Sykes S."/>
            <person name="Wortman J."/>
            <person name="Nusbaum C."/>
            <person name="Birren B."/>
        </authorList>
    </citation>
    <scope>NUCLEOTIDE SEQUENCE [LARGE SCALE GENOMIC DNA]</scope>
    <source>
        <strain evidence="6">APO3</strain>
    </source>
</reference>
<keyword evidence="1" id="KW-0479">Metal-binding</keyword>
<feature type="region of interest" description="Disordered" evidence="4">
    <location>
        <begin position="164"/>
        <end position="262"/>
    </location>
</feature>
<evidence type="ECO:0000256" key="4">
    <source>
        <dbReference type="SAM" id="MobiDB-lite"/>
    </source>
</evidence>
<dbReference type="RefSeq" id="XP_009843900.1">
    <property type="nucleotide sequence ID" value="XM_009845598.1"/>
</dbReference>
<protein>
    <recommendedName>
        <fullName evidence="5">EF-hand domain-containing protein</fullName>
    </recommendedName>
</protein>
<feature type="compositionally biased region" description="Polar residues" evidence="4">
    <location>
        <begin position="236"/>
        <end position="262"/>
    </location>
</feature>
<dbReference type="AlphaFoldDB" id="W4FI52"/>
<evidence type="ECO:0000256" key="3">
    <source>
        <dbReference type="ARBA" id="ARBA00022837"/>
    </source>
</evidence>
<dbReference type="SMART" id="SM00054">
    <property type="entry name" value="EFh"/>
    <property type="match status" value="6"/>
</dbReference>
<gene>
    <name evidence="6" type="ORF">H257_16974</name>
</gene>
<evidence type="ECO:0000259" key="5">
    <source>
        <dbReference type="PROSITE" id="PS50222"/>
    </source>
</evidence>
<sequence>MSSCVDVSTADIIEATAVAHGDFTLATSLKMWKAVTSALWRRLGAGHPVRLERFGIFAFDSTHTPIFFNHPQFLHDANIDGHAALEPGLTSIAKLSLSAVALELNVSRDVVERFLNQLFITLGRLVADANGKMIRLGCLPVGDWLYCKHATSFQFQIHRKRQDKYNPSHCGTNVSSKASKCTSGASQNSLSSTNKAIAKPSSKSSTTAPERKLQSKAGRPSTSGHSLSSHHHRPITSRSIQSNQSEHFVASNDSGSAASTNPRDVLEQVKKAILARGGANGIQGISRMMRIMDDSGDKRLSRDEFKFGLRDYGVDCSDSDVDSLLRAFDTDGDGFISFDEFLVALRGDISPRRLRFIDMAFQKLDKSKDGRVTIDDLRTVYDVSKHPEFIQGKQTADQILSEFLRQWDTVDHDGVVTYDEFVTYYRSVSASIDTDDYFELMMRNAWHLSGGDGQCANSSIKRVLVTHPDGHQSVEQVDETEKSPELELCRERDFVKYCSLLLFTPPCTVDVLAQKLGANRVLGNGQERIHVKVLAKVLSHLDKSLSSRQAQVIANSFDTCGTQLLHIPSMHQTLARRFGTRHEPAKSIMDKLKFKLCASNPSGGILGLQRVLRDWDTSGDGWLSKDELKKGLDQCKVDLNLQQVDHLMTLLDTDKRGGIRIDDLLTALRGELSGPRLALVRQLHANLEAKCKGNVMLADLKLHFNPSRQRSVVQGKLTERQAVVEFLAQWDGSIDNSNQKKERVVTVQDLAAYYANIGASIDGDDEFHQLLRDSWHVQTAQPTNTRPQTNAKLSTKNTHRAGGEGVSSAISARRGTPPIGSATSNPVKTLAEREHALVTMKSMRDKAALVVQSKFRCHKARVIVDCVKRTQAAQAARRQEVADDARKGKPRVSRPALNSYHGF</sequence>
<dbReference type="GeneID" id="20818970"/>
<feature type="domain" description="EF-hand" evidence="5">
    <location>
        <begin position="316"/>
        <end position="351"/>
    </location>
</feature>
<dbReference type="STRING" id="112090.W4FI52"/>
<name>W4FI52_APHAT</name>
<dbReference type="InterPro" id="IPR002048">
    <property type="entry name" value="EF_hand_dom"/>
</dbReference>
<feature type="compositionally biased region" description="Polar residues" evidence="4">
    <location>
        <begin position="780"/>
        <end position="796"/>
    </location>
</feature>
<proteinExistence type="predicted"/>
<dbReference type="VEuPathDB" id="FungiDB:H257_16974"/>
<organism evidence="6">
    <name type="scientific">Aphanomyces astaci</name>
    <name type="common">Crayfish plague agent</name>
    <dbReference type="NCBI Taxonomy" id="112090"/>
    <lineage>
        <taxon>Eukaryota</taxon>
        <taxon>Sar</taxon>
        <taxon>Stramenopiles</taxon>
        <taxon>Oomycota</taxon>
        <taxon>Saprolegniomycetes</taxon>
        <taxon>Saprolegniales</taxon>
        <taxon>Verrucalvaceae</taxon>
        <taxon>Aphanomyces</taxon>
    </lineage>
</organism>
<dbReference type="RefSeq" id="XP_009843901.1">
    <property type="nucleotide sequence ID" value="XM_009845599.1"/>
</dbReference>
<dbReference type="PROSITE" id="PS00018">
    <property type="entry name" value="EF_HAND_1"/>
    <property type="match status" value="4"/>
</dbReference>
<dbReference type="EMBL" id="KI913209">
    <property type="protein sequence ID" value="ETV66529.1"/>
    <property type="molecule type" value="Genomic_DNA"/>
</dbReference>
<dbReference type="Gene3D" id="1.10.238.10">
    <property type="entry name" value="EF-hand"/>
    <property type="match status" value="4"/>
</dbReference>
<accession>W4FI52</accession>
<dbReference type="EMBL" id="KI913209">
    <property type="protein sequence ID" value="ETV66530.1"/>
    <property type="molecule type" value="Genomic_DNA"/>
</dbReference>
<dbReference type="PROSITE" id="PS50222">
    <property type="entry name" value="EF_HAND_2"/>
    <property type="match status" value="4"/>
</dbReference>
<dbReference type="Pfam" id="PF13499">
    <property type="entry name" value="EF-hand_7"/>
    <property type="match status" value="1"/>
</dbReference>